<name>A0A4R1QP83_9FIRM</name>
<dbReference type="GO" id="GO:0004595">
    <property type="term" value="F:pantetheine-phosphate adenylyltransferase activity"/>
    <property type="evidence" value="ECO:0007669"/>
    <property type="project" value="UniProtKB-UniRule"/>
</dbReference>
<dbReference type="GO" id="GO:0005524">
    <property type="term" value="F:ATP binding"/>
    <property type="evidence" value="ECO:0007669"/>
    <property type="project" value="UniProtKB-KW"/>
</dbReference>
<comment type="function">
    <text evidence="9">Reversibly transfers an adenylyl group from ATP to 4'-phosphopantetheine, yielding dephospho-CoA (dPCoA) and pyrophosphate.</text>
</comment>
<gene>
    <name evidence="9" type="primary">coaD</name>
    <name evidence="11" type="ORF">EDD77_11642</name>
</gene>
<dbReference type="RefSeq" id="WP_058967170.1">
    <property type="nucleotide sequence ID" value="NZ_CABKVM010000019.1"/>
</dbReference>
<dbReference type="NCBIfam" id="TIGR01510">
    <property type="entry name" value="coaD_prev_kdtB"/>
    <property type="match status" value="1"/>
</dbReference>
<dbReference type="InterPro" id="IPR001980">
    <property type="entry name" value="PPAT"/>
</dbReference>
<feature type="binding site" evidence="9">
    <location>
        <begin position="11"/>
        <end position="12"/>
    </location>
    <ligand>
        <name>ATP</name>
        <dbReference type="ChEBI" id="CHEBI:30616"/>
    </ligand>
</feature>
<evidence type="ECO:0000313" key="12">
    <source>
        <dbReference type="Proteomes" id="UP000295184"/>
    </source>
</evidence>
<feature type="binding site" evidence="9">
    <location>
        <position position="43"/>
    </location>
    <ligand>
        <name>substrate</name>
    </ligand>
</feature>
<keyword evidence="7 9" id="KW-0173">Coenzyme A biosynthesis</keyword>
<dbReference type="AlphaFoldDB" id="A0A4R1QP83"/>
<dbReference type="GO" id="GO:0015937">
    <property type="term" value="P:coenzyme A biosynthetic process"/>
    <property type="evidence" value="ECO:0007669"/>
    <property type="project" value="UniProtKB-UniRule"/>
</dbReference>
<keyword evidence="1 9" id="KW-0963">Cytoplasm</keyword>
<dbReference type="UniPathway" id="UPA00241">
    <property type="reaction ID" value="UER00355"/>
</dbReference>
<dbReference type="HAMAP" id="MF_00151">
    <property type="entry name" value="PPAT_bact"/>
    <property type="match status" value="1"/>
</dbReference>
<feature type="binding site" evidence="9">
    <location>
        <position position="11"/>
    </location>
    <ligand>
        <name>substrate</name>
    </ligand>
</feature>
<dbReference type="SUPFAM" id="SSF52374">
    <property type="entry name" value="Nucleotidylyl transferase"/>
    <property type="match status" value="1"/>
</dbReference>
<evidence type="ECO:0000256" key="8">
    <source>
        <dbReference type="ARBA" id="ARBA00029346"/>
    </source>
</evidence>
<feature type="site" description="Transition state stabilizer" evidence="9">
    <location>
        <position position="19"/>
    </location>
</feature>
<dbReference type="PANTHER" id="PTHR21342">
    <property type="entry name" value="PHOSPHOPANTETHEINE ADENYLYLTRANSFERASE"/>
    <property type="match status" value="1"/>
</dbReference>
<dbReference type="PANTHER" id="PTHR21342:SF1">
    <property type="entry name" value="PHOSPHOPANTETHEINE ADENYLYLTRANSFERASE"/>
    <property type="match status" value="1"/>
</dbReference>
<protein>
    <recommendedName>
        <fullName evidence="9">Phosphopantetheine adenylyltransferase</fullName>
        <ecNumber evidence="9">2.7.7.3</ecNumber>
    </recommendedName>
    <alternativeName>
        <fullName evidence="9">Dephospho-CoA pyrophosphorylase</fullName>
    </alternativeName>
    <alternativeName>
        <fullName evidence="9">Pantetheine-phosphate adenylyltransferase</fullName>
        <shortName evidence="9">PPAT</shortName>
    </alternativeName>
</protein>
<reference evidence="11 12" key="1">
    <citation type="submission" date="2019-03" db="EMBL/GenBank/DDBJ databases">
        <title>Genomic Encyclopedia of Type Strains, Phase IV (KMG-IV): sequencing the most valuable type-strain genomes for metagenomic binning, comparative biology and taxonomic classification.</title>
        <authorList>
            <person name="Goeker M."/>
        </authorList>
    </citation>
    <scope>NUCLEOTIDE SEQUENCE [LARGE SCALE GENOMIC DNA]</scope>
    <source>
        <strain evidence="11 12">DSM 100451</strain>
    </source>
</reference>
<proteinExistence type="inferred from homology"/>
<evidence type="ECO:0000256" key="1">
    <source>
        <dbReference type="ARBA" id="ARBA00022490"/>
    </source>
</evidence>
<dbReference type="EC" id="2.7.7.3" evidence="9"/>
<comment type="pathway">
    <text evidence="9">Cofactor biosynthesis; coenzyme A biosynthesis; CoA from (R)-pantothenate: step 4/5.</text>
</comment>
<keyword evidence="3 9" id="KW-0548">Nucleotidyltransferase</keyword>
<comment type="subcellular location">
    <subcellularLocation>
        <location evidence="9">Cytoplasm</location>
    </subcellularLocation>
</comment>
<feature type="binding site" evidence="9">
    <location>
        <begin position="91"/>
        <end position="93"/>
    </location>
    <ligand>
        <name>ATP</name>
        <dbReference type="ChEBI" id="CHEBI:30616"/>
    </ligand>
</feature>
<dbReference type="OrthoDB" id="9806661at2"/>
<dbReference type="Gene3D" id="3.40.50.620">
    <property type="entry name" value="HUPs"/>
    <property type="match status" value="1"/>
</dbReference>
<evidence type="ECO:0000313" key="11">
    <source>
        <dbReference type="EMBL" id="TCL55528.1"/>
    </source>
</evidence>
<dbReference type="Pfam" id="PF01467">
    <property type="entry name" value="CTP_transf_like"/>
    <property type="match status" value="1"/>
</dbReference>
<comment type="cofactor">
    <cofactor evidence="9">
        <name>Mg(2+)</name>
        <dbReference type="ChEBI" id="CHEBI:18420"/>
    </cofactor>
</comment>
<evidence type="ECO:0000256" key="9">
    <source>
        <dbReference type="HAMAP-Rule" id="MF_00151"/>
    </source>
</evidence>
<keyword evidence="4 9" id="KW-0547">Nucleotide-binding</keyword>
<comment type="catalytic activity">
    <reaction evidence="8 9">
        <text>(R)-4'-phosphopantetheine + ATP + H(+) = 3'-dephospho-CoA + diphosphate</text>
        <dbReference type="Rhea" id="RHEA:19801"/>
        <dbReference type="ChEBI" id="CHEBI:15378"/>
        <dbReference type="ChEBI" id="CHEBI:30616"/>
        <dbReference type="ChEBI" id="CHEBI:33019"/>
        <dbReference type="ChEBI" id="CHEBI:57328"/>
        <dbReference type="ChEBI" id="CHEBI:61723"/>
        <dbReference type="EC" id="2.7.7.3"/>
    </reaction>
</comment>
<comment type="similarity">
    <text evidence="9">Belongs to the bacterial CoaD family.</text>
</comment>
<keyword evidence="2 9" id="KW-0808">Transferase</keyword>
<dbReference type="InterPro" id="IPR004821">
    <property type="entry name" value="Cyt_trans-like"/>
</dbReference>
<accession>A0A4R1QP83</accession>
<feature type="binding site" evidence="9">
    <location>
        <position position="76"/>
    </location>
    <ligand>
        <name>substrate</name>
    </ligand>
</feature>
<feature type="binding site" evidence="9">
    <location>
        <position position="90"/>
    </location>
    <ligand>
        <name>substrate</name>
    </ligand>
</feature>
<dbReference type="GO" id="GO:0005737">
    <property type="term" value="C:cytoplasm"/>
    <property type="evidence" value="ECO:0007669"/>
    <property type="project" value="UniProtKB-SubCell"/>
</dbReference>
<evidence type="ECO:0000256" key="6">
    <source>
        <dbReference type="ARBA" id="ARBA00022842"/>
    </source>
</evidence>
<evidence type="ECO:0000256" key="3">
    <source>
        <dbReference type="ARBA" id="ARBA00022695"/>
    </source>
</evidence>
<dbReference type="PRINTS" id="PR01020">
    <property type="entry name" value="LPSBIOSNTHSS"/>
</dbReference>
<dbReference type="EMBL" id="SLUM01000016">
    <property type="protein sequence ID" value="TCL55528.1"/>
    <property type="molecule type" value="Genomic_DNA"/>
</dbReference>
<dbReference type="STRING" id="1650663.GCA_001486665_03586"/>
<dbReference type="NCBIfam" id="TIGR00125">
    <property type="entry name" value="cyt_tran_rel"/>
    <property type="match status" value="1"/>
</dbReference>
<dbReference type="InterPro" id="IPR014729">
    <property type="entry name" value="Rossmann-like_a/b/a_fold"/>
</dbReference>
<evidence type="ECO:0000256" key="5">
    <source>
        <dbReference type="ARBA" id="ARBA00022840"/>
    </source>
</evidence>
<keyword evidence="6 9" id="KW-0460">Magnesium</keyword>
<evidence type="ECO:0000256" key="7">
    <source>
        <dbReference type="ARBA" id="ARBA00022993"/>
    </source>
</evidence>
<sequence>MEKRIAICPGSFDPITKGHLDIIRRASGLFDEVIVLILVNYAKSNTAFTPAERVELARRVTKDLPNVRVDFFGGLLADYASHVGACTLIKGLRAVSDFEYEFQMALTNKKLCPTLETMFMTTDIQYMYLSSSIVREVATMGGDISEFVCPEIIDDIRRRLGPKNDKSEENK</sequence>
<dbReference type="Proteomes" id="UP000295184">
    <property type="component" value="Unassembled WGS sequence"/>
</dbReference>
<organism evidence="11 12">
    <name type="scientific">Allofournierella massiliensis</name>
    <dbReference type="NCBI Taxonomy" id="1650663"/>
    <lineage>
        <taxon>Bacteria</taxon>
        <taxon>Bacillati</taxon>
        <taxon>Bacillota</taxon>
        <taxon>Clostridia</taxon>
        <taxon>Eubacteriales</taxon>
        <taxon>Oscillospiraceae</taxon>
        <taxon>Allofournierella</taxon>
    </lineage>
</organism>
<dbReference type="GeneID" id="97380399"/>
<keyword evidence="5 9" id="KW-0067">ATP-binding</keyword>
<feature type="binding site" evidence="9">
    <location>
        <position position="101"/>
    </location>
    <ligand>
        <name>ATP</name>
        <dbReference type="ChEBI" id="CHEBI:30616"/>
    </ligand>
</feature>
<feature type="binding site" evidence="9">
    <location>
        <position position="19"/>
    </location>
    <ligand>
        <name>ATP</name>
        <dbReference type="ChEBI" id="CHEBI:30616"/>
    </ligand>
</feature>
<feature type="domain" description="Cytidyltransferase-like" evidence="10">
    <location>
        <begin position="7"/>
        <end position="136"/>
    </location>
</feature>
<evidence type="ECO:0000256" key="4">
    <source>
        <dbReference type="ARBA" id="ARBA00022741"/>
    </source>
</evidence>
<dbReference type="CDD" id="cd02163">
    <property type="entry name" value="PPAT"/>
    <property type="match status" value="1"/>
</dbReference>
<comment type="subunit">
    <text evidence="9">Homohexamer.</text>
</comment>
<comment type="caution">
    <text evidence="11">The sequence shown here is derived from an EMBL/GenBank/DDBJ whole genome shotgun (WGS) entry which is preliminary data.</text>
</comment>
<feature type="binding site" evidence="9">
    <location>
        <begin position="126"/>
        <end position="132"/>
    </location>
    <ligand>
        <name>ATP</name>
        <dbReference type="ChEBI" id="CHEBI:30616"/>
    </ligand>
</feature>
<evidence type="ECO:0000259" key="10">
    <source>
        <dbReference type="Pfam" id="PF01467"/>
    </source>
</evidence>
<evidence type="ECO:0000256" key="2">
    <source>
        <dbReference type="ARBA" id="ARBA00022679"/>
    </source>
</evidence>